<proteinExistence type="predicted"/>
<dbReference type="AlphaFoldDB" id="A0AAX2ZJW8"/>
<feature type="transmembrane region" description="Helical" evidence="1">
    <location>
        <begin position="88"/>
        <end position="110"/>
    </location>
</feature>
<sequence>MKNNYSKILNIVVSVGIILTLIMLAGLPFILGSLSKTAFINIESKYITVMTVGIYICAAPYVIALLNLKKLCSHITSKNPFCESIPKLINNIAYCSFSEVILFNLINMIFYFVFNIYFYALTIVPCVIVSFLSLAIGVFALVSSKLFEMAIDIKDENDRTI</sequence>
<keyword evidence="1" id="KW-1133">Transmembrane helix</keyword>
<feature type="transmembrane region" description="Helical" evidence="1">
    <location>
        <begin position="46"/>
        <end position="68"/>
    </location>
</feature>
<dbReference type="KEGG" id="tem:JW646_00480"/>
<evidence type="ECO:0000313" key="2">
    <source>
        <dbReference type="EMBL" id="UEL47962.1"/>
    </source>
</evidence>
<dbReference type="Pfam" id="PF11188">
    <property type="entry name" value="DUF2975"/>
    <property type="match status" value="1"/>
</dbReference>
<evidence type="ECO:0000313" key="3">
    <source>
        <dbReference type="Proteomes" id="UP001198983"/>
    </source>
</evidence>
<dbReference type="EMBL" id="CP081135">
    <property type="protein sequence ID" value="UEL47962.1"/>
    <property type="molecule type" value="Genomic_DNA"/>
</dbReference>
<feature type="transmembrane region" description="Helical" evidence="1">
    <location>
        <begin position="116"/>
        <end position="142"/>
    </location>
</feature>
<dbReference type="InterPro" id="IPR021354">
    <property type="entry name" value="DUF2975"/>
</dbReference>
<accession>A0AAX2ZJW8</accession>
<gene>
    <name evidence="2" type="ORF">JW646_00480</name>
</gene>
<protein>
    <submittedName>
        <fullName evidence="2">DUF2975 domain-containing protein</fullName>
    </submittedName>
</protein>
<dbReference type="RefSeq" id="WP_228416198.1">
    <property type="nucleotide sequence ID" value="NZ_CP081135.1"/>
</dbReference>
<evidence type="ECO:0000256" key="1">
    <source>
        <dbReference type="SAM" id="Phobius"/>
    </source>
</evidence>
<dbReference type="Proteomes" id="UP001198983">
    <property type="component" value="Chromosome"/>
</dbReference>
<organism evidence="2 3">
    <name type="scientific">Terrisporobacter hibernicus</name>
    <dbReference type="NCBI Taxonomy" id="2813371"/>
    <lineage>
        <taxon>Bacteria</taxon>
        <taxon>Bacillati</taxon>
        <taxon>Bacillota</taxon>
        <taxon>Clostridia</taxon>
        <taxon>Peptostreptococcales</taxon>
        <taxon>Peptostreptococcaceae</taxon>
        <taxon>Terrisporobacter</taxon>
    </lineage>
</organism>
<name>A0AAX2ZJW8_9FIRM</name>
<keyword evidence="1" id="KW-0472">Membrane</keyword>
<keyword evidence="3" id="KW-1185">Reference proteome</keyword>
<keyword evidence="1" id="KW-0812">Transmembrane</keyword>
<feature type="transmembrane region" description="Helical" evidence="1">
    <location>
        <begin position="12"/>
        <end position="34"/>
    </location>
</feature>
<reference evidence="2 3" key="1">
    <citation type="journal article" date="2023" name="Int. J. Syst. Evol. Microbiol.">
        <title>Terrisporobacter hibernicus sp. nov., isolated from bovine faeces in Northern Ireland.</title>
        <authorList>
            <person name="Mitchell M."/>
            <person name="Nguyen S.V."/>
            <person name="Connor M."/>
            <person name="Fairley D.J."/>
            <person name="Donoghue O."/>
            <person name="Marshall H."/>
            <person name="Koolman L."/>
            <person name="McMullan G."/>
            <person name="Schaffer K.E."/>
            <person name="McGrath J.W."/>
            <person name="Fanning S."/>
        </authorList>
    </citation>
    <scope>NUCLEOTIDE SEQUENCE [LARGE SCALE GENOMIC DNA]</scope>
    <source>
        <strain evidence="2 3">MCA3</strain>
    </source>
</reference>